<proteinExistence type="predicted"/>
<accession>A0A9W9YN35</accession>
<sequence>MTGFSRKCLPQYFKAVSESTTVNGINSRPVFQSCSYSTRILQRTRQRQEPRQGHCSVEEKWEWRCLPCFGSSMFYVTCLFLFFLQSVSPKNLNRVEDTVFGGEENPLKQCGSQEECEILAKKYRVGRSSEAELDKRGLTGAKS</sequence>
<dbReference type="Proteomes" id="UP001163046">
    <property type="component" value="Unassembled WGS sequence"/>
</dbReference>
<dbReference type="EMBL" id="MU827334">
    <property type="protein sequence ID" value="KAJ7354728.1"/>
    <property type="molecule type" value="Genomic_DNA"/>
</dbReference>
<comment type="caution">
    <text evidence="1">The sequence shown here is derived from an EMBL/GenBank/DDBJ whole genome shotgun (WGS) entry which is preliminary data.</text>
</comment>
<dbReference type="OrthoDB" id="10307346at2759"/>
<gene>
    <name evidence="1" type="ORF">OS493_030504</name>
</gene>
<evidence type="ECO:0000313" key="2">
    <source>
        <dbReference type="Proteomes" id="UP001163046"/>
    </source>
</evidence>
<keyword evidence="2" id="KW-1185">Reference proteome</keyword>
<name>A0A9W9YN35_9CNID</name>
<reference evidence="1" key="1">
    <citation type="submission" date="2023-01" db="EMBL/GenBank/DDBJ databases">
        <title>Genome assembly of the deep-sea coral Lophelia pertusa.</title>
        <authorList>
            <person name="Herrera S."/>
            <person name="Cordes E."/>
        </authorList>
    </citation>
    <scope>NUCLEOTIDE SEQUENCE</scope>
    <source>
        <strain evidence="1">USNM1676648</strain>
        <tissue evidence="1">Polyp</tissue>
    </source>
</reference>
<evidence type="ECO:0000313" key="1">
    <source>
        <dbReference type="EMBL" id="KAJ7354728.1"/>
    </source>
</evidence>
<dbReference type="AlphaFoldDB" id="A0A9W9YN35"/>
<protein>
    <submittedName>
        <fullName evidence="1">Uncharacterized protein</fullName>
    </submittedName>
</protein>
<organism evidence="1 2">
    <name type="scientific">Desmophyllum pertusum</name>
    <dbReference type="NCBI Taxonomy" id="174260"/>
    <lineage>
        <taxon>Eukaryota</taxon>
        <taxon>Metazoa</taxon>
        <taxon>Cnidaria</taxon>
        <taxon>Anthozoa</taxon>
        <taxon>Hexacorallia</taxon>
        <taxon>Scleractinia</taxon>
        <taxon>Caryophylliina</taxon>
        <taxon>Caryophylliidae</taxon>
        <taxon>Desmophyllum</taxon>
    </lineage>
</organism>